<dbReference type="FunFam" id="1.10.340.70:FF:000001">
    <property type="entry name" value="Retrovirus-related Pol polyprotein from transposon gypsy-like Protein"/>
    <property type="match status" value="1"/>
</dbReference>
<evidence type="ECO:0000256" key="2">
    <source>
        <dbReference type="ARBA" id="ARBA00022670"/>
    </source>
</evidence>
<dbReference type="PANTHER" id="PTHR37984:SF5">
    <property type="entry name" value="PROTEIN NYNRIN-LIKE"/>
    <property type="match status" value="1"/>
</dbReference>
<dbReference type="Pfam" id="PF17921">
    <property type="entry name" value="Integrase_H2C2"/>
    <property type="match status" value="1"/>
</dbReference>
<dbReference type="InterPro" id="IPR050951">
    <property type="entry name" value="Retrovirus_Pol_polyprotein"/>
</dbReference>
<evidence type="ECO:0000256" key="7">
    <source>
        <dbReference type="ARBA" id="ARBA00022801"/>
    </source>
</evidence>
<feature type="compositionally biased region" description="Basic residues" evidence="10">
    <location>
        <begin position="126"/>
        <end position="142"/>
    </location>
</feature>
<keyword evidence="3" id="KW-0808">Transferase</keyword>
<evidence type="ECO:0000256" key="8">
    <source>
        <dbReference type="ARBA" id="ARBA00022918"/>
    </source>
</evidence>
<dbReference type="GO" id="GO:0006508">
    <property type="term" value="P:proteolysis"/>
    <property type="evidence" value="ECO:0007669"/>
    <property type="project" value="UniProtKB-KW"/>
</dbReference>
<gene>
    <name evidence="13" type="ORF">PLXY2_LOCUS5387</name>
</gene>
<evidence type="ECO:0000259" key="11">
    <source>
        <dbReference type="PROSITE" id="PS50878"/>
    </source>
</evidence>
<evidence type="ECO:0000256" key="9">
    <source>
        <dbReference type="ARBA" id="ARBA00023268"/>
    </source>
</evidence>
<protein>
    <recommendedName>
        <fullName evidence="1">RNA-directed DNA polymerase</fullName>
        <ecNumber evidence="1">2.7.7.49</ecNumber>
    </recommendedName>
</protein>
<evidence type="ECO:0000256" key="6">
    <source>
        <dbReference type="ARBA" id="ARBA00022759"/>
    </source>
</evidence>
<evidence type="ECO:0000256" key="5">
    <source>
        <dbReference type="ARBA" id="ARBA00022722"/>
    </source>
</evidence>
<dbReference type="SUPFAM" id="SSF56672">
    <property type="entry name" value="DNA/RNA polymerases"/>
    <property type="match status" value="1"/>
</dbReference>
<dbReference type="InterPro" id="IPR041577">
    <property type="entry name" value="RT_RNaseH_2"/>
</dbReference>
<evidence type="ECO:0000256" key="4">
    <source>
        <dbReference type="ARBA" id="ARBA00022695"/>
    </source>
</evidence>
<feature type="compositionally biased region" description="Basic and acidic residues" evidence="10">
    <location>
        <begin position="19"/>
        <end position="28"/>
    </location>
</feature>
<dbReference type="Gene3D" id="3.30.420.10">
    <property type="entry name" value="Ribonuclease H-like superfamily/Ribonuclease H"/>
    <property type="match status" value="1"/>
</dbReference>
<dbReference type="Pfam" id="PF00665">
    <property type="entry name" value="rve"/>
    <property type="match status" value="1"/>
</dbReference>
<dbReference type="Gene3D" id="1.10.340.70">
    <property type="match status" value="1"/>
</dbReference>
<evidence type="ECO:0000259" key="12">
    <source>
        <dbReference type="PROSITE" id="PS50994"/>
    </source>
</evidence>
<feature type="compositionally biased region" description="Low complexity" evidence="10">
    <location>
        <begin position="112"/>
        <end position="123"/>
    </location>
</feature>
<dbReference type="InterPro" id="IPR036397">
    <property type="entry name" value="RNaseH_sf"/>
</dbReference>
<evidence type="ECO:0000256" key="1">
    <source>
        <dbReference type="ARBA" id="ARBA00012493"/>
    </source>
</evidence>
<keyword evidence="8" id="KW-0695">RNA-directed DNA polymerase</keyword>
<dbReference type="Pfam" id="PF17919">
    <property type="entry name" value="RT_RNaseH_2"/>
    <property type="match status" value="1"/>
</dbReference>
<evidence type="ECO:0000256" key="10">
    <source>
        <dbReference type="SAM" id="MobiDB-lite"/>
    </source>
</evidence>
<dbReference type="Gene3D" id="3.10.10.10">
    <property type="entry name" value="HIV Type 1 Reverse Transcriptase, subunit A, domain 1"/>
    <property type="match status" value="1"/>
</dbReference>
<dbReference type="PROSITE" id="PS50878">
    <property type="entry name" value="RT_POL"/>
    <property type="match status" value="1"/>
</dbReference>
<evidence type="ECO:0000313" key="13">
    <source>
        <dbReference type="EMBL" id="CAG9114451.1"/>
    </source>
</evidence>
<feature type="compositionally biased region" description="Basic and acidic residues" evidence="10">
    <location>
        <begin position="80"/>
        <end position="98"/>
    </location>
</feature>
<keyword evidence="4" id="KW-0548">Nucleotidyltransferase</keyword>
<dbReference type="SUPFAM" id="SSF53098">
    <property type="entry name" value="Ribonuclease H-like"/>
    <property type="match status" value="1"/>
</dbReference>
<accession>A0A8S4EFP5</accession>
<dbReference type="GO" id="GO:0008233">
    <property type="term" value="F:peptidase activity"/>
    <property type="evidence" value="ECO:0007669"/>
    <property type="project" value="UniProtKB-KW"/>
</dbReference>
<feature type="domain" description="Integrase catalytic" evidence="12">
    <location>
        <begin position="1054"/>
        <end position="1213"/>
    </location>
</feature>
<dbReference type="CDD" id="cd01647">
    <property type="entry name" value="RT_LTR"/>
    <property type="match status" value="1"/>
</dbReference>
<dbReference type="EC" id="2.7.7.49" evidence="1"/>
<dbReference type="FunFam" id="3.10.10.10:FF:000007">
    <property type="entry name" value="Retrovirus-related Pol polyprotein from transposon 17.6-like Protein"/>
    <property type="match status" value="1"/>
</dbReference>
<dbReference type="InterPro" id="IPR000477">
    <property type="entry name" value="RT_dom"/>
</dbReference>
<dbReference type="PROSITE" id="PS50994">
    <property type="entry name" value="INTEGRASE"/>
    <property type="match status" value="1"/>
</dbReference>
<dbReference type="GO" id="GO:0003676">
    <property type="term" value="F:nucleic acid binding"/>
    <property type="evidence" value="ECO:0007669"/>
    <property type="project" value="InterPro"/>
</dbReference>
<dbReference type="InterPro" id="IPR043502">
    <property type="entry name" value="DNA/RNA_pol_sf"/>
</dbReference>
<feature type="region of interest" description="Disordered" evidence="10">
    <location>
        <begin position="1"/>
        <end position="179"/>
    </location>
</feature>
<keyword evidence="2" id="KW-0645">Protease</keyword>
<comment type="caution">
    <text evidence="13">The sequence shown here is derived from an EMBL/GenBank/DDBJ whole genome shotgun (WGS) entry which is preliminary data.</text>
</comment>
<feature type="domain" description="Reverse transcriptase" evidence="11">
    <location>
        <begin position="520"/>
        <end position="699"/>
    </location>
</feature>
<dbReference type="EMBL" id="CAJHNJ030000016">
    <property type="protein sequence ID" value="CAG9114451.1"/>
    <property type="molecule type" value="Genomic_DNA"/>
</dbReference>
<feature type="compositionally biased region" description="Basic residues" evidence="10">
    <location>
        <begin position="157"/>
        <end position="171"/>
    </location>
</feature>
<dbReference type="Pfam" id="PF00078">
    <property type="entry name" value="RVT_1"/>
    <property type="match status" value="1"/>
</dbReference>
<keyword evidence="9" id="KW-0511">Multifunctional enzyme</keyword>
<name>A0A8S4EFP5_PLUXY</name>
<dbReference type="InterPro" id="IPR043128">
    <property type="entry name" value="Rev_trsase/Diguanyl_cyclase"/>
</dbReference>
<feature type="compositionally biased region" description="Basic residues" evidence="10">
    <location>
        <begin position="43"/>
        <end position="57"/>
    </location>
</feature>
<dbReference type="InterPro" id="IPR001584">
    <property type="entry name" value="Integrase_cat-core"/>
</dbReference>
<dbReference type="PANTHER" id="PTHR37984">
    <property type="entry name" value="PROTEIN CBG26694"/>
    <property type="match status" value="1"/>
</dbReference>
<evidence type="ECO:0000313" key="14">
    <source>
        <dbReference type="Proteomes" id="UP000653454"/>
    </source>
</evidence>
<dbReference type="Gene3D" id="3.30.70.270">
    <property type="match status" value="2"/>
</dbReference>
<dbReference type="CDD" id="cd09274">
    <property type="entry name" value="RNase_HI_RT_Ty3"/>
    <property type="match status" value="1"/>
</dbReference>
<dbReference type="GO" id="GO:0015074">
    <property type="term" value="P:DNA integration"/>
    <property type="evidence" value="ECO:0007669"/>
    <property type="project" value="InterPro"/>
</dbReference>
<dbReference type="GO" id="GO:0003964">
    <property type="term" value="F:RNA-directed DNA polymerase activity"/>
    <property type="evidence" value="ECO:0007669"/>
    <property type="project" value="UniProtKB-KW"/>
</dbReference>
<dbReference type="GO" id="GO:0042575">
    <property type="term" value="C:DNA polymerase complex"/>
    <property type="evidence" value="ECO:0007669"/>
    <property type="project" value="UniProtKB-ARBA"/>
</dbReference>
<keyword evidence="5" id="KW-0540">Nuclease</keyword>
<proteinExistence type="predicted"/>
<organism evidence="13 14">
    <name type="scientific">Plutella xylostella</name>
    <name type="common">Diamondback moth</name>
    <name type="synonym">Plutella maculipennis</name>
    <dbReference type="NCBI Taxonomy" id="51655"/>
    <lineage>
        <taxon>Eukaryota</taxon>
        <taxon>Metazoa</taxon>
        <taxon>Ecdysozoa</taxon>
        <taxon>Arthropoda</taxon>
        <taxon>Hexapoda</taxon>
        <taxon>Insecta</taxon>
        <taxon>Pterygota</taxon>
        <taxon>Neoptera</taxon>
        <taxon>Endopterygota</taxon>
        <taxon>Lepidoptera</taxon>
        <taxon>Glossata</taxon>
        <taxon>Ditrysia</taxon>
        <taxon>Yponomeutoidea</taxon>
        <taxon>Plutellidae</taxon>
        <taxon>Plutella</taxon>
    </lineage>
</organism>
<reference evidence="13" key="1">
    <citation type="submission" date="2020-11" db="EMBL/GenBank/DDBJ databases">
        <authorList>
            <person name="Whiteford S."/>
        </authorList>
    </citation>
    <scope>NUCLEOTIDE SEQUENCE</scope>
</reference>
<dbReference type="InterPro" id="IPR041588">
    <property type="entry name" value="Integrase_H2C2"/>
</dbReference>
<keyword evidence="14" id="KW-1185">Reference proteome</keyword>
<dbReference type="Proteomes" id="UP000653454">
    <property type="component" value="Unassembled WGS sequence"/>
</dbReference>
<sequence>MESDKSEIGTPPLSRSRCNTRDRRDNTRSRSRTPPRLRDVGRRKSRRKRSSTPRRNKSGTSDRRSRSKSRRRGSYRCSRRRDDSRYRSASRSRRDPMSRSRSPLHTNRRYRSINSSSDLTDSSGRYHVHNKRGHRKTRKRPYRPSSSDSNSSPVMTHKSRRVSSKKKHRSPSKPATENTLVEKLVTALNERNNTASPGAGLQAAQNVIPDFDPQAKTQTMKDWLSKINESAHVYGWSERQTIYCALPRLKGLAKQWYDGLTSVKFTWAELQEQLLEEFSIEENYGDMLFEMLTRKTRRNETPEQYYYDKMLLINRCELRGKKAVHCLTNGIVDPNIKMNVQGANLQEPAALDGINEDIEAYLVEPGILPADILIGQSLTELPQIRIHKTDDRLLFYKDVVTGHKKLSLSNPNDELISDSRPESARLTVNLISQEAEPTANAILLDQINVDDDLDSKTKEKLCEVLNSKRDCFAFTLEELGKTSLTQMHIELKDDIPVTYRPYRLSMPERAKVNDIVDNLLTNGIIRESQSEYASPIILVAKKNGEKRLCVDYRALNRKTVKEKFPMPLVDDQIDSLSEQVYFTTLDLTSGYHQVPVAEESKHVTAFVTPDGHFEYNRMPFGLTNAPAVFQRLVLTLLRRQPIPGVLAYMDDIIIPSKTIDEGMEKLIAVLNLLKEANLTLNLSKCHFFKSRIDYLGFEISSDGVKPGLKKTEAVAAFKTPQNVHEVRQFVGLASFFRRFVPGFASIARPLTSLTKNNVAWSWGEEQSCAFSRLKEILVTRPVLAIYNHKYETELHTDASLVGLGGILLQRPNKESPFRAVAYFSRQTTAEEQHYHSYELETLAVVASLSRFRVYLLGLDFKVVTDCNALRTTLTRRDLIPRIARWWLLVQEFTFTIEYRPGAQLAHADALSRNPVQENRENIEIVMQVGEVHWLQSVQLSDPRLCHIKAVLDTKCQEAKDIQQNYTLKDGKIYRKVDGELRWAVPRDARWKIMQQCHDQAGHFSYVKTLEKVKRDYWFPRMTQFIKKYVRACIPCAHAKGPGGKREGLLHPIPKPNVPFQCLHIDHLGPFVKSKRGNIYILGIIDSFTKFVILKAVKNTKSKTSISALKDVFALFGTPRNLISDRGTSFTSAEFKSFMETAEVKHTLNAVATPRANGQIERYNRSILSSLTVLCHGDDDRDWDEKLSQVQWSLNNTINQGTGKTPAEVVFGKSTVNMSEGHLHETNENHDVPIESIERIREEVVENINSQQEKMKSRYDSKRCKAKIYKVGDLVMVQKSSRTPGESNKLTPSYSGPYRVTAAFDHDRYEEAKVPASYSWYPEVRVAKRGHKIETEAGSTCKRCPIRLTILWSEAETPSACKRCPDLLRMIWSEAETPSACKRCPDSLIHRRSEVVARCVQAVPCQCDKPEEAHLGEEP</sequence>
<keyword evidence="6" id="KW-0255">Endonuclease</keyword>
<evidence type="ECO:0000256" key="3">
    <source>
        <dbReference type="ARBA" id="ARBA00022679"/>
    </source>
</evidence>
<keyword evidence="7" id="KW-0378">Hydrolase</keyword>
<dbReference type="FunFam" id="3.30.70.270:FF:000020">
    <property type="entry name" value="Transposon Tf2-6 polyprotein-like Protein"/>
    <property type="match status" value="1"/>
</dbReference>
<dbReference type="GO" id="GO:0004519">
    <property type="term" value="F:endonuclease activity"/>
    <property type="evidence" value="ECO:0007669"/>
    <property type="project" value="UniProtKB-KW"/>
</dbReference>
<dbReference type="InterPro" id="IPR012337">
    <property type="entry name" value="RNaseH-like_sf"/>
</dbReference>
<feature type="compositionally biased region" description="Basic residues" evidence="10">
    <location>
        <begin position="65"/>
        <end position="79"/>
    </location>
</feature>